<keyword evidence="2" id="KW-1185">Reference proteome</keyword>
<dbReference type="Proteomes" id="UP000814033">
    <property type="component" value="Unassembled WGS sequence"/>
</dbReference>
<proteinExistence type="predicted"/>
<protein>
    <submittedName>
        <fullName evidence="1">Uncharacterized protein</fullName>
    </submittedName>
</protein>
<accession>A0ACB8RBG9</accession>
<dbReference type="EMBL" id="MU276151">
    <property type="protein sequence ID" value="KAI0041016.1"/>
    <property type="molecule type" value="Genomic_DNA"/>
</dbReference>
<evidence type="ECO:0000313" key="2">
    <source>
        <dbReference type="Proteomes" id="UP000814033"/>
    </source>
</evidence>
<reference evidence="1" key="2">
    <citation type="journal article" date="2022" name="New Phytol.">
        <title>Evolutionary transition to the ectomycorrhizal habit in the genomes of a hyperdiverse lineage of mushroom-forming fungi.</title>
        <authorList>
            <person name="Looney B."/>
            <person name="Miyauchi S."/>
            <person name="Morin E."/>
            <person name="Drula E."/>
            <person name="Courty P.E."/>
            <person name="Kohler A."/>
            <person name="Kuo A."/>
            <person name="LaButti K."/>
            <person name="Pangilinan J."/>
            <person name="Lipzen A."/>
            <person name="Riley R."/>
            <person name="Andreopoulos W."/>
            <person name="He G."/>
            <person name="Johnson J."/>
            <person name="Nolan M."/>
            <person name="Tritt A."/>
            <person name="Barry K.W."/>
            <person name="Grigoriev I.V."/>
            <person name="Nagy L.G."/>
            <person name="Hibbett D."/>
            <person name="Henrissat B."/>
            <person name="Matheny P.B."/>
            <person name="Labbe J."/>
            <person name="Martin F.M."/>
        </authorList>
    </citation>
    <scope>NUCLEOTIDE SEQUENCE</scope>
    <source>
        <strain evidence="1">FP105234-sp</strain>
    </source>
</reference>
<name>A0ACB8RBG9_9AGAM</name>
<gene>
    <name evidence="1" type="ORF">FA95DRAFT_784303</name>
</gene>
<sequence length="376" mass="42114">MQPLQHRAPVALVHDPSSSTVSRTKQLPGDSIVDAAASIGDLASKVMQFAPVPALSVAADLVVCILNTYMQVKELRERSLKFARRAASALIDLGQCMEDKWDLAPQALLDSVAKFQQALASIRDFMNEIASFSWVSRWRSRRYISGTLDEFEGRLDDAARSFQVASLITIQCALDTLPERLSDSIQSSSARGSSLALSIKEDEFGFRKYHQSEIEISHVRRNAVGWFSDTLGGVAYNRKVIVKKYYLPAQKERWWEEVKMLRDLFHENLPQLVGYSDGRTKTPFILLADVHMSEYDLYIRDLTKTETHEVGALSILKAFRDVLSVADYVQRQLSLSAAQVCQFIAVSPHYSNCQSLAAQSAPSHLGSYVRCRLCTV</sequence>
<organism evidence="1 2">
    <name type="scientific">Auriscalpium vulgare</name>
    <dbReference type="NCBI Taxonomy" id="40419"/>
    <lineage>
        <taxon>Eukaryota</taxon>
        <taxon>Fungi</taxon>
        <taxon>Dikarya</taxon>
        <taxon>Basidiomycota</taxon>
        <taxon>Agaricomycotina</taxon>
        <taxon>Agaricomycetes</taxon>
        <taxon>Russulales</taxon>
        <taxon>Auriscalpiaceae</taxon>
        <taxon>Auriscalpium</taxon>
    </lineage>
</organism>
<comment type="caution">
    <text evidence="1">The sequence shown here is derived from an EMBL/GenBank/DDBJ whole genome shotgun (WGS) entry which is preliminary data.</text>
</comment>
<evidence type="ECO:0000313" key="1">
    <source>
        <dbReference type="EMBL" id="KAI0041016.1"/>
    </source>
</evidence>
<reference evidence="1" key="1">
    <citation type="submission" date="2021-02" db="EMBL/GenBank/DDBJ databases">
        <authorList>
            <consortium name="DOE Joint Genome Institute"/>
            <person name="Ahrendt S."/>
            <person name="Looney B.P."/>
            <person name="Miyauchi S."/>
            <person name="Morin E."/>
            <person name="Drula E."/>
            <person name="Courty P.E."/>
            <person name="Chicoki N."/>
            <person name="Fauchery L."/>
            <person name="Kohler A."/>
            <person name="Kuo A."/>
            <person name="Labutti K."/>
            <person name="Pangilinan J."/>
            <person name="Lipzen A."/>
            <person name="Riley R."/>
            <person name="Andreopoulos W."/>
            <person name="He G."/>
            <person name="Johnson J."/>
            <person name="Barry K.W."/>
            <person name="Grigoriev I.V."/>
            <person name="Nagy L."/>
            <person name="Hibbett D."/>
            <person name="Henrissat B."/>
            <person name="Matheny P.B."/>
            <person name="Labbe J."/>
            <person name="Martin F."/>
        </authorList>
    </citation>
    <scope>NUCLEOTIDE SEQUENCE</scope>
    <source>
        <strain evidence="1">FP105234-sp</strain>
    </source>
</reference>